<evidence type="ECO:0000256" key="3">
    <source>
        <dbReference type="ARBA" id="ARBA00022617"/>
    </source>
</evidence>
<sequence>MKELSMDQLRESIAKTGIDIFEAIEETIKVAACDLPNEFKIKRPEIAEELFSCKYSDGEVKDLFADEGIEDSCLSEWEGLSCPPLDEYAFTCAITTEPQQIDLSNIFDGIDDDNDKKMENASRMQGKQLKLINKKHEKVPKRQGKQLKLAYNVVELDSPDLNQDKVSACVDKELYIPAKSTTLKSLVARGQHDQPHVLNEKNTKDRSNVANIEVREENKGMKNMTIQDHSKKQCVPNKACAEDGKMSILAKVTPPKRRVAVQQHKPHVDEKILKDDKIKVTKRKVDEENEGAKHMKRRQKVLGVQDRLKQWISRRRRNTSCVPRLRDRVKKSNNLVPEAAGSWPIIGHLHLLAGSQVPHKVLGSLADKFGPIFTIKLGVHRVLVVSNSEVAKECLTTNDKVFASRPKAMATELMNYNYANFALSIYRPYWREIRKIVVLELVSQHRLRMLAQVRVSEVKKFIIDMYRTCNTNKGPPGKVKIDMKKWFGDLVVNVVARIIFGDCFSPMEQNDKFKKDIRRFNELLGAFIPSDFIPGLRWLDLGGYEKMMKKTAKDIDVVIDGWLDEHKKKDSTQHVDGRKDQAFIATLLCRVKEKVKEDLYGFSIDAIVKATCLAIFSAATDTTTVTLTWALALLVNNPLVLCKAQQELDNHVGKDRIVEESDLKNLVYLQAIIKETMRLYPAAPLSVPHESTEDCIIGGYTVPKETRLLVNIWKIHHDPQIWANPFEFQPERFLTSKKEIDVKGQHFELIPFGSGRRICLGISFALEALQLILATVIHGFEFQNPSKDQIDMTESPGLTSIKATPLELLVAPRLLPHLYTVSA</sequence>
<dbReference type="Pfam" id="PF00067">
    <property type="entry name" value="p450"/>
    <property type="match status" value="1"/>
</dbReference>
<dbReference type="PANTHER" id="PTHR47947:SF26">
    <property type="entry name" value="CYTOCHROME P450"/>
    <property type="match status" value="1"/>
</dbReference>
<evidence type="ECO:0000256" key="7">
    <source>
        <dbReference type="ARBA" id="ARBA00023002"/>
    </source>
</evidence>
<gene>
    <name evidence="12" type="ORF">CTI12_AA528380</name>
</gene>
<dbReference type="OrthoDB" id="2789670at2759"/>
<dbReference type="InterPro" id="IPR036396">
    <property type="entry name" value="Cyt_P450_sf"/>
</dbReference>
<dbReference type="InterPro" id="IPR017972">
    <property type="entry name" value="Cyt_P450_CS"/>
</dbReference>
<evidence type="ECO:0000256" key="6">
    <source>
        <dbReference type="ARBA" id="ARBA00022989"/>
    </source>
</evidence>
<keyword evidence="9" id="KW-0503">Monooxygenase</keyword>
<dbReference type="GO" id="GO:0004497">
    <property type="term" value="F:monooxygenase activity"/>
    <property type="evidence" value="ECO:0007669"/>
    <property type="project" value="UniProtKB-KW"/>
</dbReference>
<comment type="cofactor">
    <cofactor evidence="1 11">
        <name>heme</name>
        <dbReference type="ChEBI" id="CHEBI:30413"/>
    </cofactor>
</comment>
<keyword evidence="8 11" id="KW-0408">Iron</keyword>
<dbReference type="Proteomes" id="UP000245207">
    <property type="component" value="Unassembled WGS sequence"/>
</dbReference>
<evidence type="ECO:0000256" key="10">
    <source>
        <dbReference type="ARBA" id="ARBA00023136"/>
    </source>
</evidence>
<keyword evidence="10" id="KW-0472">Membrane</keyword>
<dbReference type="EMBL" id="PKPP01011373">
    <property type="protein sequence ID" value="PWA44269.1"/>
    <property type="molecule type" value="Genomic_DNA"/>
</dbReference>
<evidence type="ECO:0000256" key="1">
    <source>
        <dbReference type="ARBA" id="ARBA00001971"/>
    </source>
</evidence>
<dbReference type="SUPFAM" id="SSF48264">
    <property type="entry name" value="Cytochrome P450"/>
    <property type="match status" value="1"/>
</dbReference>
<evidence type="ECO:0000256" key="8">
    <source>
        <dbReference type="ARBA" id="ARBA00023004"/>
    </source>
</evidence>
<comment type="subcellular location">
    <subcellularLocation>
        <location evidence="2">Membrane</location>
    </subcellularLocation>
</comment>
<dbReference type="InterPro" id="IPR050651">
    <property type="entry name" value="Plant_Cytochrome_P450_Monoox"/>
</dbReference>
<dbReference type="FunFam" id="1.10.630.10:FF:000026">
    <property type="entry name" value="Cytochrome P450 82C4"/>
    <property type="match status" value="1"/>
</dbReference>
<dbReference type="PROSITE" id="PS00086">
    <property type="entry name" value="CYTOCHROME_P450"/>
    <property type="match status" value="1"/>
</dbReference>
<dbReference type="InterPro" id="IPR002401">
    <property type="entry name" value="Cyt_P450_E_grp-I"/>
</dbReference>
<dbReference type="AlphaFoldDB" id="A0A2U1L5L6"/>
<dbReference type="GO" id="GO:0020037">
    <property type="term" value="F:heme binding"/>
    <property type="evidence" value="ECO:0007669"/>
    <property type="project" value="InterPro"/>
</dbReference>
<proteinExistence type="predicted"/>
<evidence type="ECO:0000313" key="13">
    <source>
        <dbReference type="Proteomes" id="UP000245207"/>
    </source>
</evidence>
<keyword evidence="3 11" id="KW-0349">Heme</keyword>
<evidence type="ECO:0000256" key="2">
    <source>
        <dbReference type="ARBA" id="ARBA00004370"/>
    </source>
</evidence>
<evidence type="ECO:0000256" key="4">
    <source>
        <dbReference type="ARBA" id="ARBA00022692"/>
    </source>
</evidence>
<dbReference type="GO" id="GO:0005506">
    <property type="term" value="F:iron ion binding"/>
    <property type="evidence" value="ECO:0007669"/>
    <property type="project" value="InterPro"/>
</dbReference>
<keyword evidence="4" id="KW-0812">Transmembrane</keyword>
<keyword evidence="6" id="KW-1133">Transmembrane helix</keyword>
<comment type="caution">
    <text evidence="12">The sequence shown here is derived from an EMBL/GenBank/DDBJ whole genome shotgun (WGS) entry which is preliminary data.</text>
</comment>
<dbReference type="PRINTS" id="PR00385">
    <property type="entry name" value="P450"/>
</dbReference>
<dbReference type="STRING" id="35608.A0A2U1L5L6"/>
<dbReference type="PANTHER" id="PTHR47947">
    <property type="entry name" value="CYTOCHROME P450 82C3-RELATED"/>
    <property type="match status" value="1"/>
</dbReference>
<dbReference type="PRINTS" id="PR00463">
    <property type="entry name" value="EP450I"/>
</dbReference>
<reference evidence="12 13" key="1">
    <citation type="journal article" date="2018" name="Mol. Plant">
        <title>The genome of Artemisia annua provides insight into the evolution of Asteraceae family and artemisinin biosynthesis.</title>
        <authorList>
            <person name="Shen Q."/>
            <person name="Zhang L."/>
            <person name="Liao Z."/>
            <person name="Wang S."/>
            <person name="Yan T."/>
            <person name="Shi P."/>
            <person name="Liu M."/>
            <person name="Fu X."/>
            <person name="Pan Q."/>
            <person name="Wang Y."/>
            <person name="Lv Z."/>
            <person name="Lu X."/>
            <person name="Zhang F."/>
            <person name="Jiang W."/>
            <person name="Ma Y."/>
            <person name="Chen M."/>
            <person name="Hao X."/>
            <person name="Li L."/>
            <person name="Tang Y."/>
            <person name="Lv G."/>
            <person name="Zhou Y."/>
            <person name="Sun X."/>
            <person name="Brodelius P.E."/>
            <person name="Rose J.K.C."/>
            <person name="Tang K."/>
        </authorList>
    </citation>
    <scope>NUCLEOTIDE SEQUENCE [LARGE SCALE GENOMIC DNA]</scope>
    <source>
        <strain evidence="13">cv. Huhao1</strain>
        <tissue evidence="12">Leaf</tissue>
    </source>
</reference>
<evidence type="ECO:0000313" key="12">
    <source>
        <dbReference type="EMBL" id="PWA44269.1"/>
    </source>
</evidence>
<dbReference type="Gene3D" id="1.10.630.10">
    <property type="entry name" value="Cytochrome P450"/>
    <property type="match status" value="1"/>
</dbReference>
<dbReference type="GO" id="GO:0016705">
    <property type="term" value="F:oxidoreductase activity, acting on paired donors, with incorporation or reduction of molecular oxygen"/>
    <property type="evidence" value="ECO:0007669"/>
    <property type="project" value="InterPro"/>
</dbReference>
<dbReference type="InterPro" id="IPR001128">
    <property type="entry name" value="Cyt_P450"/>
</dbReference>
<evidence type="ECO:0000256" key="11">
    <source>
        <dbReference type="PIRSR" id="PIRSR602401-1"/>
    </source>
</evidence>
<accession>A0A2U1L5L6</accession>
<organism evidence="12 13">
    <name type="scientific">Artemisia annua</name>
    <name type="common">Sweet wormwood</name>
    <dbReference type="NCBI Taxonomy" id="35608"/>
    <lineage>
        <taxon>Eukaryota</taxon>
        <taxon>Viridiplantae</taxon>
        <taxon>Streptophyta</taxon>
        <taxon>Embryophyta</taxon>
        <taxon>Tracheophyta</taxon>
        <taxon>Spermatophyta</taxon>
        <taxon>Magnoliopsida</taxon>
        <taxon>eudicotyledons</taxon>
        <taxon>Gunneridae</taxon>
        <taxon>Pentapetalae</taxon>
        <taxon>asterids</taxon>
        <taxon>campanulids</taxon>
        <taxon>Asterales</taxon>
        <taxon>Asteraceae</taxon>
        <taxon>Asteroideae</taxon>
        <taxon>Anthemideae</taxon>
        <taxon>Artemisiinae</taxon>
        <taxon>Artemisia</taxon>
    </lineage>
</organism>
<evidence type="ECO:0000256" key="5">
    <source>
        <dbReference type="ARBA" id="ARBA00022723"/>
    </source>
</evidence>
<protein>
    <submittedName>
        <fullName evidence="12">Cytochrome P450</fullName>
    </submittedName>
</protein>
<keyword evidence="7" id="KW-0560">Oxidoreductase</keyword>
<dbReference type="GO" id="GO:0016020">
    <property type="term" value="C:membrane"/>
    <property type="evidence" value="ECO:0007669"/>
    <property type="project" value="UniProtKB-SubCell"/>
</dbReference>
<feature type="binding site" description="axial binding residue" evidence="11">
    <location>
        <position position="759"/>
    </location>
    <ligand>
        <name>heme</name>
        <dbReference type="ChEBI" id="CHEBI:30413"/>
    </ligand>
    <ligandPart>
        <name>Fe</name>
        <dbReference type="ChEBI" id="CHEBI:18248"/>
    </ligandPart>
</feature>
<keyword evidence="5 11" id="KW-0479">Metal-binding</keyword>
<keyword evidence="13" id="KW-1185">Reference proteome</keyword>
<name>A0A2U1L5L6_ARTAN</name>
<evidence type="ECO:0000256" key="9">
    <source>
        <dbReference type="ARBA" id="ARBA00023033"/>
    </source>
</evidence>